<dbReference type="Gene3D" id="1.10.287.110">
    <property type="entry name" value="DnaJ domain"/>
    <property type="match status" value="1"/>
</dbReference>
<organism evidence="1 2">
    <name type="scientific">Junco hyemalis</name>
    <name type="common">Dark-eyed junco</name>
    <dbReference type="NCBI Taxonomy" id="40217"/>
    <lineage>
        <taxon>Eukaryota</taxon>
        <taxon>Metazoa</taxon>
        <taxon>Chordata</taxon>
        <taxon>Craniata</taxon>
        <taxon>Vertebrata</taxon>
        <taxon>Euteleostomi</taxon>
        <taxon>Archelosauria</taxon>
        <taxon>Archosauria</taxon>
        <taxon>Dinosauria</taxon>
        <taxon>Saurischia</taxon>
        <taxon>Theropoda</taxon>
        <taxon>Coelurosauria</taxon>
        <taxon>Aves</taxon>
        <taxon>Neognathae</taxon>
        <taxon>Neoaves</taxon>
        <taxon>Telluraves</taxon>
        <taxon>Australaves</taxon>
        <taxon>Passeriformes</taxon>
        <taxon>Passerellidae</taxon>
        <taxon>Junco</taxon>
    </lineage>
</organism>
<dbReference type="AlphaFoldDB" id="A0A8C5IY19"/>
<dbReference type="Ensembl" id="ENSJHYT00000013317.1">
    <property type="protein sequence ID" value="ENSJHYP00000011013.1"/>
    <property type="gene ID" value="ENSJHYG00000008614.1"/>
</dbReference>
<proteinExistence type="predicted"/>
<evidence type="ECO:0000313" key="2">
    <source>
        <dbReference type="Proteomes" id="UP000694408"/>
    </source>
</evidence>
<accession>A0A8C5IY19</accession>
<dbReference type="InterPro" id="IPR036869">
    <property type="entry name" value="J_dom_sf"/>
</dbReference>
<dbReference type="OMA" id="QKMSRQK"/>
<reference evidence="1" key="1">
    <citation type="submission" date="2025-08" db="UniProtKB">
        <authorList>
            <consortium name="Ensembl"/>
        </authorList>
    </citation>
    <scope>IDENTIFICATION</scope>
</reference>
<reference evidence="1" key="2">
    <citation type="submission" date="2025-09" db="UniProtKB">
        <authorList>
            <consortium name="Ensembl"/>
        </authorList>
    </citation>
    <scope>IDENTIFICATION</scope>
</reference>
<keyword evidence="2" id="KW-1185">Reference proteome</keyword>
<sequence>YSGLFCAAAWGHRILLFWKPLEQSKSIPTYRLPSYYKGGFEQKMSRQKLSLILGVTHRRIMGLNYPDKDGLPSLAIQISEPKEFTHSLTEPWNGLGWRAP</sequence>
<protein>
    <submittedName>
        <fullName evidence="1">Uncharacterized protein</fullName>
    </submittedName>
</protein>
<name>A0A8C5IY19_JUNHY</name>
<evidence type="ECO:0000313" key="1">
    <source>
        <dbReference type="Ensembl" id="ENSJHYP00000011013.1"/>
    </source>
</evidence>
<dbReference type="Proteomes" id="UP000694408">
    <property type="component" value="Unplaced"/>
</dbReference>